<evidence type="ECO:0000313" key="1">
    <source>
        <dbReference type="EMBL" id="KAF4089632.1"/>
    </source>
</evidence>
<organism evidence="1 2">
    <name type="scientific">Ameiurus melas</name>
    <name type="common">Black bullhead</name>
    <name type="synonym">Silurus melas</name>
    <dbReference type="NCBI Taxonomy" id="219545"/>
    <lineage>
        <taxon>Eukaryota</taxon>
        <taxon>Metazoa</taxon>
        <taxon>Chordata</taxon>
        <taxon>Craniata</taxon>
        <taxon>Vertebrata</taxon>
        <taxon>Euteleostomi</taxon>
        <taxon>Actinopterygii</taxon>
        <taxon>Neopterygii</taxon>
        <taxon>Teleostei</taxon>
        <taxon>Ostariophysi</taxon>
        <taxon>Siluriformes</taxon>
        <taxon>Ictaluridae</taxon>
        <taxon>Ameiurus</taxon>
    </lineage>
</organism>
<dbReference type="EMBL" id="JAAGNN010000005">
    <property type="protein sequence ID" value="KAF4089632.1"/>
    <property type="molecule type" value="Genomic_DNA"/>
</dbReference>
<dbReference type="AlphaFoldDB" id="A0A7J6B3E3"/>
<accession>A0A7J6B3E3</accession>
<comment type="caution">
    <text evidence="1">The sequence shown here is derived from an EMBL/GenBank/DDBJ whole genome shotgun (WGS) entry which is preliminary data.</text>
</comment>
<proteinExistence type="predicted"/>
<sequence length="91" mass="10180">MEEEASWSGALDPVTLFYGRQNPWRHILEGGVADANSKIRQRAVSARQKKLLFQIHTRSPGPEPAGYLCTSQPRPARFSNLTPFAQEESTP</sequence>
<gene>
    <name evidence="1" type="ORF">AMELA_G00069460</name>
</gene>
<keyword evidence="2" id="KW-1185">Reference proteome</keyword>
<reference evidence="1 2" key="1">
    <citation type="submission" date="2020-02" db="EMBL/GenBank/DDBJ databases">
        <title>A chromosome-scale genome assembly of the black bullhead catfish (Ameiurus melas).</title>
        <authorList>
            <person name="Wen M."/>
            <person name="Zham M."/>
            <person name="Cabau C."/>
            <person name="Klopp C."/>
            <person name="Donnadieu C."/>
            <person name="Roques C."/>
            <person name="Bouchez O."/>
            <person name="Lampietro C."/>
            <person name="Jouanno E."/>
            <person name="Herpin A."/>
            <person name="Louis A."/>
            <person name="Berthelot C."/>
            <person name="Parey E."/>
            <person name="Roest-Crollius H."/>
            <person name="Braasch I."/>
            <person name="Postlethwait J."/>
            <person name="Robinson-Rechavi M."/>
            <person name="Echchiki A."/>
            <person name="Begum T."/>
            <person name="Montfort J."/>
            <person name="Schartl M."/>
            <person name="Bobe J."/>
            <person name="Guiguen Y."/>
        </authorList>
    </citation>
    <scope>NUCLEOTIDE SEQUENCE [LARGE SCALE GENOMIC DNA]</scope>
    <source>
        <strain evidence="1">M_S1</strain>
        <tissue evidence="1">Blood</tissue>
    </source>
</reference>
<evidence type="ECO:0000313" key="2">
    <source>
        <dbReference type="Proteomes" id="UP000593565"/>
    </source>
</evidence>
<dbReference type="Proteomes" id="UP000593565">
    <property type="component" value="Unassembled WGS sequence"/>
</dbReference>
<protein>
    <submittedName>
        <fullName evidence="1">Uncharacterized protein</fullName>
    </submittedName>
</protein>
<name>A0A7J6B3E3_AMEME</name>